<dbReference type="KEGG" id="fll:EI427_11435"/>
<dbReference type="AlphaFoldDB" id="A0A3Q9FR54"/>
<organism evidence="1 2">
    <name type="scientific">Flammeovirga pectinis</name>
    <dbReference type="NCBI Taxonomy" id="2494373"/>
    <lineage>
        <taxon>Bacteria</taxon>
        <taxon>Pseudomonadati</taxon>
        <taxon>Bacteroidota</taxon>
        <taxon>Cytophagia</taxon>
        <taxon>Cytophagales</taxon>
        <taxon>Flammeovirgaceae</taxon>
        <taxon>Flammeovirga</taxon>
    </lineage>
</organism>
<gene>
    <name evidence="1" type="ORF">EI427_11435</name>
</gene>
<evidence type="ECO:0000313" key="2">
    <source>
        <dbReference type="Proteomes" id="UP000267268"/>
    </source>
</evidence>
<reference evidence="1 2" key="1">
    <citation type="submission" date="2018-12" db="EMBL/GenBank/DDBJ databases">
        <title>Flammeovirga pectinis sp. nov., isolated from the gut of the Korean scallop, Patinopecten yessoensis.</title>
        <authorList>
            <person name="Bae J.-W."/>
            <person name="Jeong Y.-S."/>
            <person name="Kang W."/>
        </authorList>
    </citation>
    <scope>NUCLEOTIDE SEQUENCE [LARGE SCALE GENOMIC DNA]</scope>
    <source>
        <strain evidence="1 2">L12M1</strain>
    </source>
</reference>
<dbReference type="EMBL" id="CP034562">
    <property type="protein sequence ID" value="AZQ62823.1"/>
    <property type="molecule type" value="Genomic_DNA"/>
</dbReference>
<sequence>MSYVNVLRKKRLLENYSDYLQKEIDELKKSVGDTLVELSKVRPSNLETVQQNLFQTEDLLEEFKVLKEANNRALENINIIMSKNYANDN</sequence>
<name>A0A3Q9FR54_9BACT</name>
<proteinExistence type="predicted"/>
<keyword evidence="2" id="KW-1185">Reference proteome</keyword>
<dbReference type="Proteomes" id="UP000267268">
    <property type="component" value="Chromosome 1"/>
</dbReference>
<accession>A0A3Q9FR54</accession>
<evidence type="ECO:0000313" key="1">
    <source>
        <dbReference type="EMBL" id="AZQ62823.1"/>
    </source>
</evidence>
<protein>
    <submittedName>
        <fullName evidence="1">Uncharacterized protein</fullName>
    </submittedName>
</protein>
<dbReference type="RefSeq" id="WP_126614706.1">
    <property type="nucleotide sequence ID" value="NZ_CP034562.1"/>
</dbReference>